<reference evidence="3" key="1">
    <citation type="submission" date="2019-06" db="EMBL/GenBank/DDBJ databases">
        <title>The complete genome of Emcibacter congregatus ZYLT.</title>
        <authorList>
            <person name="Zhao Z."/>
        </authorList>
    </citation>
    <scope>NUCLEOTIDE SEQUENCE [LARGE SCALE GENOMIC DNA]</scope>
    <source>
        <strain evidence="3">MCCC 1A06723</strain>
    </source>
</reference>
<dbReference type="PANTHER" id="PTHR43617">
    <property type="entry name" value="L-AMINO ACID N-ACETYLTRANSFERASE"/>
    <property type="match status" value="1"/>
</dbReference>
<keyword evidence="2" id="KW-0808">Transferase</keyword>
<organism evidence="2 3">
    <name type="scientific">Emcibacter nanhaiensis</name>
    <dbReference type="NCBI Taxonomy" id="1505037"/>
    <lineage>
        <taxon>Bacteria</taxon>
        <taxon>Pseudomonadati</taxon>
        <taxon>Pseudomonadota</taxon>
        <taxon>Alphaproteobacteria</taxon>
        <taxon>Emcibacterales</taxon>
        <taxon>Emcibacteraceae</taxon>
        <taxon>Emcibacter</taxon>
    </lineage>
</organism>
<dbReference type="GO" id="GO:0016747">
    <property type="term" value="F:acyltransferase activity, transferring groups other than amino-acyl groups"/>
    <property type="evidence" value="ECO:0007669"/>
    <property type="project" value="InterPro"/>
</dbReference>
<gene>
    <name evidence="2" type="ORF">FIV46_16490</name>
</gene>
<proteinExistence type="predicted"/>
<dbReference type="Gene3D" id="3.40.630.30">
    <property type="match status" value="1"/>
</dbReference>
<name>A0A501PCF3_9PROT</name>
<evidence type="ECO:0000313" key="2">
    <source>
        <dbReference type="EMBL" id="TPD57702.1"/>
    </source>
</evidence>
<protein>
    <submittedName>
        <fullName evidence="2">N-acetyltransferase</fullName>
    </submittedName>
</protein>
<dbReference type="CDD" id="cd04301">
    <property type="entry name" value="NAT_SF"/>
    <property type="match status" value="1"/>
</dbReference>
<dbReference type="PROSITE" id="PS51186">
    <property type="entry name" value="GNAT"/>
    <property type="match status" value="1"/>
</dbReference>
<dbReference type="Proteomes" id="UP000319148">
    <property type="component" value="Unassembled WGS sequence"/>
</dbReference>
<evidence type="ECO:0000313" key="3">
    <source>
        <dbReference type="Proteomes" id="UP000319148"/>
    </source>
</evidence>
<dbReference type="RefSeq" id="WP_139942017.1">
    <property type="nucleotide sequence ID" value="NZ_JBHSYP010000005.1"/>
</dbReference>
<dbReference type="InterPro" id="IPR000182">
    <property type="entry name" value="GNAT_dom"/>
</dbReference>
<dbReference type="InterPro" id="IPR050276">
    <property type="entry name" value="MshD_Acetyltransferase"/>
</dbReference>
<dbReference type="Pfam" id="PF00583">
    <property type="entry name" value="Acetyltransf_1"/>
    <property type="match status" value="1"/>
</dbReference>
<dbReference type="SUPFAM" id="SSF55729">
    <property type="entry name" value="Acyl-CoA N-acyltransferases (Nat)"/>
    <property type="match status" value="1"/>
</dbReference>
<dbReference type="OrthoDB" id="9797178at2"/>
<dbReference type="EMBL" id="VFIY01000018">
    <property type="protein sequence ID" value="TPD57702.1"/>
    <property type="molecule type" value="Genomic_DNA"/>
</dbReference>
<keyword evidence="3" id="KW-1185">Reference proteome</keyword>
<accession>A0A501PCF3</accession>
<dbReference type="AlphaFoldDB" id="A0A501PCF3"/>
<feature type="domain" description="N-acetyltransferase" evidence="1">
    <location>
        <begin position="1"/>
        <end position="147"/>
    </location>
</feature>
<dbReference type="PANTHER" id="PTHR43617:SF2">
    <property type="entry name" value="UPF0039 PROTEIN SLL0451"/>
    <property type="match status" value="1"/>
</dbReference>
<dbReference type="InterPro" id="IPR016181">
    <property type="entry name" value="Acyl_CoA_acyltransferase"/>
</dbReference>
<comment type="caution">
    <text evidence="2">The sequence shown here is derived from an EMBL/GenBank/DDBJ whole genome shotgun (WGS) entry which is preliminary data.</text>
</comment>
<sequence>MLIRKETPDDIDRIGFVIEAAFKTARVSSGTEAQIVERLRAADALMLSLVAEQDGTIVGHLAVSATVIGDEENWALIGPVAVLPEVQLQGIGSALMNEALQQLRTAGMAGVALVGNPAYYGRFGFRAWPGLNFPGVPDEVVLALPFADSMPSGELSHHEAFGLDA</sequence>
<evidence type="ECO:0000259" key="1">
    <source>
        <dbReference type="PROSITE" id="PS51186"/>
    </source>
</evidence>